<evidence type="ECO:0000313" key="1">
    <source>
        <dbReference type="EMBL" id="KAH0568484.1"/>
    </source>
</evidence>
<organism evidence="1 2">
    <name type="scientific">Cotesia glomerata</name>
    <name type="common">Lepidopteran parasitic wasp</name>
    <name type="synonym">Apanteles glomeratus</name>
    <dbReference type="NCBI Taxonomy" id="32391"/>
    <lineage>
        <taxon>Eukaryota</taxon>
        <taxon>Metazoa</taxon>
        <taxon>Ecdysozoa</taxon>
        <taxon>Arthropoda</taxon>
        <taxon>Hexapoda</taxon>
        <taxon>Insecta</taxon>
        <taxon>Pterygota</taxon>
        <taxon>Neoptera</taxon>
        <taxon>Endopterygota</taxon>
        <taxon>Hymenoptera</taxon>
        <taxon>Apocrita</taxon>
        <taxon>Ichneumonoidea</taxon>
        <taxon>Braconidae</taxon>
        <taxon>Microgastrinae</taxon>
        <taxon>Cotesia</taxon>
    </lineage>
</organism>
<sequence length="73" mass="8506">MSELKRIIYIDEEVFLFEIAKVHECIRWWVRFRVTSESDWMEGRIPLALSEGASATTVTAACVEHQQHEAAPW</sequence>
<dbReference type="AlphaFoldDB" id="A0AAV7J842"/>
<dbReference type="Proteomes" id="UP000826195">
    <property type="component" value="Unassembled WGS sequence"/>
</dbReference>
<accession>A0AAV7J842</accession>
<keyword evidence="2" id="KW-1185">Reference proteome</keyword>
<dbReference type="EMBL" id="JAHXZJ010000001">
    <property type="protein sequence ID" value="KAH0568484.1"/>
    <property type="molecule type" value="Genomic_DNA"/>
</dbReference>
<proteinExistence type="predicted"/>
<protein>
    <submittedName>
        <fullName evidence="1">Uncharacterized protein</fullName>
    </submittedName>
</protein>
<reference evidence="1 2" key="1">
    <citation type="journal article" date="2021" name="J. Hered.">
        <title>A chromosome-level genome assembly of the parasitoid wasp, Cotesia glomerata (Hymenoptera: Braconidae).</title>
        <authorList>
            <person name="Pinto B.J."/>
            <person name="Weis J.J."/>
            <person name="Gamble T."/>
            <person name="Ode P.J."/>
            <person name="Paul R."/>
            <person name="Zaspel J.M."/>
        </authorList>
    </citation>
    <scope>NUCLEOTIDE SEQUENCE [LARGE SCALE GENOMIC DNA]</scope>
    <source>
        <strain evidence="1">CgM1</strain>
    </source>
</reference>
<gene>
    <name evidence="1" type="ORF">KQX54_021049</name>
</gene>
<comment type="caution">
    <text evidence="1">The sequence shown here is derived from an EMBL/GenBank/DDBJ whole genome shotgun (WGS) entry which is preliminary data.</text>
</comment>
<evidence type="ECO:0000313" key="2">
    <source>
        <dbReference type="Proteomes" id="UP000826195"/>
    </source>
</evidence>
<name>A0AAV7J842_COTGL</name>